<sequence length="162" mass="17997">MNDLNAVLAEIHRSDTDLGTLLIRTADRHRTDHEVHHVCRDLLVWTDEHRRRLAAVGEGRGVHLDPSPLTVAGPVESVRRVLGTLVGRRHAPALLLLRDLREIHSHAAVVSVNWEILAQAAQAARDSELLDLASDCHPETLRQMRWANAKIKETAPQAVATP</sequence>
<dbReference type="AlphaFoldDB" id="A0A378WXE4"/>
<name>A0A378WXE4_9NOCA</name>
<organism evidence="1 2">
    <name type="scientific">Nocardia africana</name>
    <dbReference type="NCBI Taxonomy" id="134964"/>
    <lineage>
        <taxon>Bacteria</taxon>
        <taxon>Bacillati</taxon>
        <taxon>Actinomycetota</taxon>
        <taxon>Actinomycetes</taxon>
        <taxon>Mycobacteriales</taxon>
        <taxon>Nocardiaceae</taxon>
        <taxon>Nocardia</taxon>
    </lineage>
</organism>
<evidence type="ECO:0000313" key="1">
    <source>
        <dbReference type="EMBL" id="SUA45976.1"/>
    </source>
</evidence>
<dbReference type="OrthoDB" id="669978at2"/>
<dbReference type="RefSeq" id="WP_062963853.1">
    <property type="nucleotide sequence ID" value="NZ_JAJFOE010000001.1"/>
</dbReference>
<gene>
    <name evidence="1" type="ORF">NCTC13184_04500</name>
</gene>
<proteinExistence type="predicted"/>
<dbReference type="EMBL" id="UGRU01000001">
    <property type="protein sequence ID" value="SUA45976.1"/>
    <property type="molecule type" value="Genomic_DNA"/>
</dbReference>
<reference evidence="1 2" key="1">
    <citation type="submission" date="2018-06" db="EMBL/GenBank/DDBJ databases">
        <authorList>
            <consortium name="Pathogen Informatics"/>
            <person name="Doyle S."/>
        </authorList>
    </citation>
    <scope>NUCLEOTIDE SEQUENCE [LARGE SCALE GENOMIC DNA]</scope>
    <source>
        <strain evidence="1 2">NCTC13184</strain>
    </source>
</reference>
<accession>A0A378WXE4</accession>
<protein>
    <submittedName>
        <fullName evidence="1">Uncharacterized protein</fullName>
    </submittedName>
</protein>
<evidence type="ECO:0000313" key="2">
    <source>
        <dbReference type="Proteomes" id="UP000255082"/>
    </source>
</evidence>
<dbReference type="Proteomes" id="UP000255082">
    <property type="component" value="Unassembled WGS sequence"/>
</dbReference>